<dbReference type="InterPro" id="IPR029070">
    <property type="entry name" value="Chitinase_insertion_sf"/>
</dbReference>
<keyword evidence="2" id="KW-0326">Glycosidase</keyword>
<dbReference type="SUPFAM" id="SSF54106">
    <property type="entry name" value="LysM domain"/>
    <property type="match status" value="2"/>
</dbReference>
<dbReference type="GO" id="GO:0005975">
    <property type="term" value="P:carbohydrate metabolic process"/>
    <property type="evidence" value="ECO:0007669"/>
    <property type="project" value="InterPro"/>
</dbReference>
<dbReference type="Pfam" id="PF01476">
    <property type="entry name" value="LysM"/>
    <property type="match status" value="2"/>
</dbReference>
<dbReference type="PROSITE" id="PS51782">
    <property type="entry name" value="LYSM"/>
    <property type="match status" value="2"/>
</dbReference>
<dbReference type="InterPro" id="IPR018392">
    <property type="entry name" value="LysM"/>
</dbReference>
<feature type="domain" description="LysM" evidence="3">
    <location>
        <begin position="2"/>
        <end position="45"/>
    </location>
</feature>
<reference evidence="5 6" key="1">
    <citation type="submission" date="2020-03" db="EMBL/GenBank/DDBJ databases">
        <title>Bacillus aquiflavi sp. nov., isolated from yellow water of strong flavor Chinese baijiu in Yibin region of China.</title>
        <authorList>
            <person name="Xie J."/>
        </authorList>
    </citation>
    <scope>NUCLEOTIDE SEQUENCE [LARGE SCALE GENOMIC DNA]</scope>
    <source>
        <strain evidence="5 6">Gsoil 114</strain>
    </source>
</reference>
<organism evidence="5 6">
    <name type="scientific">Heyndrickxia ginsengihumi</name>
    <dbReference type="NCBI Taxonomy" id="363870"/>
    <lineage>
        <taxon>Bacteria</taxon>
        <taxon>Bacillati</taxon>
        <taxon>Bacillota</taxon>
        <taxon>Bacilli</taxon>
        <taxon>Bacillales</taxon>
        <taxon>Bacillaceae</taxon>
        <taxon>Heyndrickxia</taxon>
    </lineage>
</organism>
<dbReference type="GO" id="GO:0012505">
    <property type="term" value="C:endomembrane system"/>
    <property type="evidence" value="ECO:0007669"/>
    <property type="project" value="TreeGrafter"/>
</dbReference>
<evidence type="ECO:0000259" key="3">
    <source>
        <dbReference type="PROSITE" id="PS51782"/>
    </source>
</evidence>
<dbReference type="AlphaFoldDB" id="A0A6M0P1U6"/>
<dbReference type="SMART" id="SM00257">
    <property type="entry name" value="LysM"/>
    <property type="match status" value="2"/>
</dbReference>
<dbReference type="RefSeq" id="WP_163172978.1">
    <property type="nucleotide sequence ID" value="NZ_JAAIWK010000001.1"/>
</dbReference>
<dbReference type="CDD" id="cd00118">
    <property type="entry name" value="LysM"/>
    <property type="match status" value="2"/>
</dbReference>
<dbReference type="InterPro" id="IPR036779">
    <property type="entry name" value="LysM_dom_sf"/>
</dbReference>
<sequence>MFIYTVQPGDSLYRIGQKYRISIDQLRLVNGLNETNIVPGQAILIPLVNYTVQPGDSLFTIANMANVSVQNLQAANPAIKENLLQPGTTLRIPNISNYNATSLGYYTLRSPELDQALIQDFSPYITYVALFEYHMTSNGELNAVNDLPAIEAAWRSRVAPLVTITNLTETGFSSELTNKVLNNPIVRNRLINNIVHLVSSRGYIGVNIDLEGNLTKDRDIFSGFLRSLRDRLKPRGYRLTIAVPPKTNENVPWLRGYDYGAIGSVVDFMFIMAYDFHHSTSEPGPVAPLNDVKNTVQFALSRVSRKKIILGLPLYGYNWTLPYQSNAVYPGISNQDAIQLAMRYQVPIQYSKTFESPFFRYVDEQGAQHVVWFEDSRSISKKLQLIQQYRLEGVGAWQLTLGFSQGPWLLTNYFHIKKT</sequence>
<dbReference type="PANTHER" id="PTHR46066:SF2">
    <property type="entry name" value="CHITINASE DOMAIN-CONTAINING PROTEIN 1"/>
    <property type="match status" value="1"/>
</dbReference>
<dbReference type="InterPro" id="IPR001223">
    <property type="entry name" value="Glyco_hydro18_cat"/>
</dbReference>
<dbReference type="InterPro" id="IPR041704">
    <property type="entry name" value="CFLE_GH18"/>
</dbReference>
<name>A0A6M0P1U6_9BACI</name>
<evidence type="ECO:0000313" key="6">
    <source>
        <dbReference type="Proteomes" id="UP000476934"/>
    </source>
</evidence>
<keyword evidence="1" id="KW-0378">Hydrolase</keyword>
<evidence type="ECO:0000256" key="1">
    <source>
        <dbReference type="ARBA" id="ARBA00022801"/>
    </source>
</evidence>
<dbReference type="Gene3D" id="3.20.20.80">
    <property type="entry name" value="Glycosidases"/>
    <property type="match status" value="1"/>
</dbReference>
<dbReference type="GO" id="GO:0016798">
    <property type="term" value="F:hydrolase activity, acting on glycosyl bonds"/>
    <property type="evidence" value="ECO:0007669"/>
    <property type="project" value="UniProtKB-KW"/>
</dbReference>
<dbReference type="PROSITE" id="PS51910">
    <property type="entry name" value="GH18_2"/>
    <property type="match status" value="1"/>
</dbReference>
<comment type="caution">
    <text evidence="5">The sequence shown here is derived from an EMBL/GenBank/DDBJ whole genome shotgun (WGS) entry which is preliminary data.</text>
</comment>
<evidence type="ECO:0000313" key="5">
    <source>
        <dbReference type="EMBL" id="NEY18413.1"/>
    </source>
</evidence>
<dbReference type="GO" id="GO:0070492">
    <property type="term" value="F:oligosaccharide binding"/>
    <property type="evidence" value="ECO:0007669"/>
    <property type="project" value="TreeGrafter"/>
</dbReference>
<evidence type="ECO:0000259" key="4">
    <source>
        <dbReference type="PROSITE" id="PS51910"/>
    </source>
</evidence>
<dbReference type="SMART" id="SM00636">
    <property type="entry name" value="Glyco_18"/>
    <property type="match status" value="1"/>
</dbReference>
<dbReference type="Gene3D" id="3.10.350.10">
    <property type="entry name" value="LysM domain"/>
    <property type="match status" value="2"/>
</dbReference>
<dbReference type="InterPro" id="IPR017853">
    <property type="entry name" value="GH"/>
</dbReference>
<protein>
    <submittedName>
        <fullName evidence="5">LysM peptidoglycan-binding domain-containing protein</fullName>
    </submittedName>
</protein>
<accession>A0A6M0P1U6</accession>
<proteinExistence type="predicted"/>
<keyword evidence="6" id="KW-1185">Reference proteome</keyword>
<dbReference type="GO" id="GO:0008061">
    <property type="term" value="F:chitin binding"/>
    <property type="evidence" value="ECO:0007669"/>
    <property type="project" value="InterPro"/>
</dbReference>
<feature type="domain" description="GH18" evidence="4">
    <location>
        <begin position="100"/>
        <end position="419"/>
    </location>
</feature>
<dbReference type="Gene3D" id="3.10.50.10">
    <property type="match status" value="1"/>
</dbReference>
<gene>
    <name evidence="5" type="ORF">G4D61_00330</name>
</gene>
<dbReference type="PANTHER" id="PTHR46066">
    <property type="entry name" value="CHITINASE DOMAIN-CONTAINING PROTEIN 1 FAMILY MEMBER"/>
    <property type="match status" value="1"/>
</dbReference>
<dbReference type="Proteomes" id="UP000476934">
    <property type="component" value="Unassembled WGS sequence"/>
</dbReference>
<feature type="domain" description="LysM" evidence="3">
    <location>
        <begin position="48"/>
        <end position="92"/>
    </location>
</feature>
<dbReference type="InterPro" id="IPR011583">
    <property type="entry name" value="Chitinase_II/V-like_cat"/>
</dbReference>
<dbReference type="CDD" id="cd02874">
    <property type="entry name" value="GH18_CFLE_spore_hydrolase"/>
    <property type="match status" value="1"/>
</dbReference>
<evidence type="ECO:0000256" key="2">
    <source>
        <dbReference type="ARBA" id="ARBA00023295"/>
    </source>
</evidence>
<dbReference type="Pfam" id="PF00704">
    <property type="entry name" value="Glyco_hydro_18"/>
    <property type="match status" value="1"/>
</dbReference>
<dbReference type="SUPFAM" id="SSF51445">
    <property type="entry name" value="(Trans)glycosidases"/>
    <property type="match status" value="1"/>
</dbReference>
<dbReference type="EMBL" id="JAAIWK010000001">
    <property type="protein sequence ID" value="NEY18413.1"/>
    <property type="molecule type" value="Genomic_DNA"/>
</dbReference>